<name>A1DGS4_NEOFI</name>
<gene>
    <name evidence="1" type="ORF">NFIA_085340</name>
</gene>
<dbReference type="KEGG" id="nfi:NFIA_085340"/>
<dbReference type="Proteomes" id="UP000006702">
    <property type="component" value="Unassembled WGS sequence"/>
</dbReference>
<accession>A1DGS4</accession>
<protein>
    <submittedName>
        <fullName evidence="1">Uncharacterized protein</fullName>
    </submittedName>
</protein>
<dbReference type="AlphaFoldDB" id="A1DGS4"/>
<dbReference type="VEuPathDB" id="FungiDB:NFIA_085340"/>
<proteinExistence type="predicted"/>
<dbReference type="EMBL" id="DS027696">
    <property type="protein sequence ID" value="EAW18581.1"/>
    <property type="molecule type" value="Genomic_DNA"/>
</dbReference>
<dbReference type="HOGENOM" id="CLU_2097477_0_0_1"/>
<dbReference type="RefSeq" id="XP_001260478.1">
    <property type="nucleotide sequence ID" value="XM_001260477.1"/>
</dbReference>
<organism evidence="1 2">
    <name type="scientific">Neosartorya fischeri (strain ATCC 1020 / DSM 3700 / CBS 544.65 / FGSC A1164 / JCM 1740 / NRRL 181 / WB 181)</name>
    <name type="common">Aspergillus fischerianus</name>
    <dbReference type="NCBI Taxonomy" id="331117"/>
    <lineage>
        <taxon>Eukaryota</taxon>
        <taxon>Fungi</taxon>
        <taxon>Dikarya</taxon>
        <taxon>Ascomycota</taxon>
        <taxon>Pezizomycotina</taxon>
        <taxon>Eurotiomycetes</taxon>
        <taxon>Eurotiomycetidae</taxon>
        <taxon>Eurotiales</taxon>
        <taxon>Aspergillaceae</taxon>
        <taxon>Aspergillus</taxon>
        <taxon>Aspergillus subgen. Fumigati</taxon>
    </lineage>
</organism>
<sequence length="116" mass="12929">MSGSRAIKRQELVWLSGTTFGSRFVQRRGTGAEIWDETERDEGGWELNREEGAVKQDTPVWKRPRMKRNGGTRADWTLDATVALGSWCPSADRSTSIECFALLAQPVQPAGATMEE</sequence>
<keyword evidence="2" id="KW-1185">Reference proteome</keyword>
<evidence type="ECO:0000313" key="2">
    <source>
        <dbReference type="Proteomes" id="UP000006702"/>
    </source>
</evidence>
<reference evidence="2" key="1">
    <citation type="journal article" date="2008" name="PLoS Genet.">
        <title>Genomic islands in the pathogenic filamentous fungus Aspergillus fumigatus.</title>
        <authorList>
            <person name="Fedorova N.D."/>
            <person name="Khaldi N."/>
            <person name="Joardar V.S."/>
            <person name="Maiti R."/>
            <person name="Amedeo P."/>
            <person name="Anderson M.J."/>
            <person name="Crabtree J."/>
            <person name="Silva J.C."/>
            <person name="Badger J.H."/>
            <person name="Albarraq A."/>
            <person name="Angiuoli S."/>
            <person name="Bussey H."/>
            <person name="Bowyer P."/>
            <person name="Cotty P.J."/>
            <person name="Dyer P.S."/>
            <person name="Egan A."/>
            <person name="Galens K."/>
            <person name="Fraser-Liggett C.M."/>
            <person name="Haas B.J."/>
            <person name="Inman J.M."/>
            <person name="Kent R."/>
            <person name="Lemieux S."/>
            <person name="Malavazi I."/>
            <person name="Orvis J."/>
            <person name="Roemer T."/>
            <person name="Ronning C.M."/>
            <person name="Sundaram J.P."/>
            <person name="Sutton G."/>
            <person name="Turner G."/>
            <person name="Venter J.C."/>
            <person name="White O.R."/>
            <person name="Whitty B.R."/>
            <person name="Youngman P."/>
            <person name="Wolfe K.H."/>
            <person name="Goldman G.H."/>
            <person name="Wortman J.R."/>
            <person name="Jiang B."/>
            <person name="Denning D.W."/>
            <person name="Nierman W.C."/>
        </authorList>
    </citation>
    <scope>NUCLEOTIDE SEQUENCE [LARGE SCALE GENOMIC DNA]</scope>
    <source>
        <strain evidence="2">ATCC 1020 / DSM 3700 / CBS 544.65 / FGSC A1164 / JCM 1740 / NRRL 181 / WB 181</strain>
    </source>
</reference>
<dbReference type="GeneID" id="4587036"/>
<evidence type="ECO:0000313" key="1">
    <source>
        <dbReference type="EMBL" id="EAW18581.1"/>
    </source>
</evidence>